<evidence type="ECO:0000313" key="2">
    <source>
        <dbReference type="Proteomes" id="UP001162891"/>
    </source>
</evidence>
<accession>A0ABM7WTT5</accession>
<reference evidence="2" key="1">
    <citation type="journal article" date="2022" name="Int. J. Syst. Evol. Microbiol.">
        <title>Anaeromyxobacter oryzae sp. nov., Anaeromyxobacter diazotrophicus sp. nov. and Anaeromyxobacter paludicola sp. nov., isolated from paddy soils.</title>
        <authorList>
            <person name="Itoh H."/>
            <person name="Xu Z."/>
            <person name="Mise K."/>
            <person name="Masuda Y."/>
            <person name="Ushijima N."/>
            <person name="Hayakawa C."/>
            <person name="Shiratori Y."/>
            <person name="Senoo K."/>
        </authorList>
    </citation>
    <scope>NUCLEOTIDE SEQUENCE [LARGE SCALE GENOMIC DNA]</scope>
    <source>
        <strain evidence="2">Red232</strain>
    </source>
</reference>
<keyword evidence="2" id="KW-1185">Reference proteome</keyword>
<dbReference type="EMBL" id="AP025591">
    <property type="protein sequence ID" value="BDG02878.1"/>
    <property type="molecule type" value="Genomic_DNA"/>
</dbReference>
<proteinExistence type="predicted"/>
<dbReference type="Proteomes" id="UP001162891">
    <property type="component" value="Chromosome"/>
</dbReference>
<dbReference type="RefSeq" id="WP_248360559.1">
    <property type="nucleotide sequence ID" value="NZ_AP025591.1"/>
</dbReference>
<evidence type="ECO:0000313" key="1">
    <source>
        <dbReference type="EMBL" id="BDG02878.1"/>
    </source>
</evidence>
<name>A0ABM7WTT5_9BACT</name>
<protein>
    <submittedName>
        <fullName evidence="1">Uncharacterized protein</fullName>
    </submittedName>
</protein>
<sequence>MSLAAKRITSPNRHHCSCGHLALYPRRRGGVSARADHPLCRRCWRSEFDRARAQGQARWRCARVVLPAGVILPDFIREAPSEISGRAGEGAFRGRDAGAIVVALPVACSVERDHGREVALACG</sequence>
<gene>
    <name evidence="1" type="ORF">AMOR_18740</name>
</gene>
<organism evidence="1 2">
    <name type="scientific">Anaeromyxobacter oryzae</name>
    <dbReference type="NCBI Taxonomy" id="2918170"/>
    <lineage>
        <taxon>Bacteria</taxon>
        <taxon>Pseudomonadati</taxon>
        <taxon>Myxococcota</taxon>
        <taxon>Myxococcia</taxon>
        <taxon>Myxococcales</taxon>
        <taxon>Cystobacterineae</taxon>
        <taxon>Anaeromyxobacteraceae</taxon>
        <taxon>Anaeromyxobacter</taxon>
    </lineage>
</organism>